<dbReference type="STRING" id="2512241.A0A553I374"/>
<keyword evidence="4" id="KW-1185">Reference proteome</keyword>
<reference evidence="4" key="1">
    <citation type="submission" date="2019-06" db="EMBL/GenBank/DDBJ databases">
        <title>Draft genome sequence of the griseofulvin-producing fungus Xylaria cubensis strain G536.</title>
        <authorList>
            <person name="Mead M.E."/>
            <person name="Raja H.A."/>
            <person name="Steenwyk J.L."/>
            <person name="Knowles S.L."/>
            <person name="Oberlies N.H."/>
            <person name="Rokas A."/>
        </authorList>
    </citation>
    <scope>NUCLEOTIDE SEQUENCE [LARGE SCALE GENOMIC DNA]</scope>
    <source>
        <strain evidence="4">G536</strain>
    </source>
</reference>
<feature type="region of interest" description="Disordered" evidence="1">
    <location>
        <begin position="254"/>
        <end position="287"/>
    </location>
</feature>
<sequence>MGDIYDAAYHTVVFLGDDISGSQALFQHLLEVDFLISLNYKLLRYYPEPSKEIIRELEHLLRRPWFSRVWVIQEAIRSRNVTFMCGRQNATIEALTSCLHAFTPLCDPSPEITDLVNYEQETESIFHKFAVLFLHDGGLALLWMIRHPHHNERMPSWVPDWNNNKGKSHRTKDIPMFFDFYDSDQFTSNYRNFLLERVNGHSLASQSLVVGGVRRGYIHALSPEIKIEQEDIQTRINSVRTWFDGFMSMKHGSPLPKWPDSIAQGPGVRPTSEPRSQLQRRNRMSRE</sequence>
<dbReference type="EMBL" id="VFLP01000020">
    <property type="protein sequence ID" value="TRX94655.1"/>
    <property type="molecule type" value="Genomic_DNA"/>
</dbReference>
<comment type="caution">
    <text evidence="3">The sequence shown here is derived from an EMBL/GenBank/DDBJ whole genome shotgun (WGS) entry which is preliminary data.</text>
</comment>
<dbReference type="AlphaFoldDB" id="A0A553I374"/>
<feature type="domain" description="Heterokaryon incompatibility" evidence="2">
    <location>
        <begin position="1"/>
        <end position="74"/>
    </location>
</feature>
<organism evidence="3 4">
    <name type="scientific">Xylaria flabelliformis</name>
    <dbReference type="NCBI Taxonomy" id="2512241"/>
    <lineage>
        <taxon>Eukaryota</taxon>
        <taxon>Fungi</taxon>
        <taxon>Dikarya</taxon>
        <taxon>Ascomycota</taxon>
        <taxon>Pezizomycotina</taxon>
        <taxon>Sordariomycetes</taxon>
        <taxon>Xylariomycetidae</taxon>
        <taxon>Xylariales</taxon>
        <taxon>Xylariaceae</taxon>
        <taxon>Xylaria</taxon>
    </lineage>
</organism>
<dbReference type="InterPro" id="IPR052895">
    <property type="entry name" value="HetReg/Transcr_Mod"/>
</dbReference>
<evidence type="ECO:0000256" key="1">
    <source>
        <dbReference type="SAM" id="MobiDB-lite"/>
    </source>
</evidence>
<dbReference type="Pfam" id="PF06985">
    <property type="entry name" value="HET"/>
    <property type="match status" value="1"/>
</dbReference>
<dbReference type="OrthoDB" id="2288928at2759"/>
<evidence type="ECO:0000313" key="4">
    <source>
        <dbReference type="Proteomes" id="UP000319160"/>
    </source>
</evidence>
<evidence type="ECO:0000313" key="3">
    <source>
        <dbReference type="EMBL" id="TRX94655.1"/>
    </source>
</evidence>
<name>A0A553I374_9PEZI</name>
<dbReference type="PANTHER" id="PTHR24148:SF79">
    <property type="entry name" value="HETEROKARYON INCOMPATIBILITY DOMAIN-CONTAINING PROTEIN"/>
    <property type="match status" value="1"/>
</dbReference>
<dbReference type="PANTHER" id="PTHR24148">
    <property type="entry name" value="ANKYRIN REPEAT DOMAIN-CONTAINING PROTEIN 39 HOMOLOG-RELATED"/>
    <property type="match status" value="1"/>
</dbReference>
<dbReference type="InterPro" id="IPR010730">
    <property type="entry name" value="HET"/>
</dbReference>
<feature type="compositionally biased region" description="Basic residues" evidence="1">
    <location>
        <begin position="278"/>
        <end position="287"/>
    </location>
</feature>
<evidence type="ECO:0000259" key="2">
    <source>
        <dbReference type="Pfam" id="PF06985"/>
    </source>
</evidence>
<proteinExistence type="predicted"/>
<gene>
    <name evidence="3" type="ORF">FHL15_004427</name>
</gene>
<protein>
    <recommendedName>
        <fullName evidence="2">Heterokaryon incompatibility domain-containing protein</fullName>
    </recommendedName>
</protein>
<dbReference type="Proteomes" id="UP000319160">
    <property type="component" value="Unassembled WGS sequence"/>
</dbReference>
<accession>A0A553I374</accession>